<comment type="caution">
    <text evidence="22">The sequence shown here is derived from an EMBL/GenBank/DDBJ whole genome shotgun (WGS) entry which is preliminary data.</text>
</comment>
<dbReference type="InterPro" id="IPR013534">
    <property type="entry name" value="Starch_synth_cat_dom"/>
</dbReference>
<evidence type="ECO:0000256" key="13">
    <source>
        <dbReference type="ARBA" id="ARBA00022723"/>
    </source>
</evidence>
<dbReference type="InterPro" id="IPR002016">
    <property type="entry name" value="Haem_peroxidase"/>
</dbReference>
<accession>A0ABQ8BKD7</accession>
<evidence type="ECO:0000313" key="22">
    <source>
        <dbReference type="EMBL" id="KAH0905296.1"/>
    </source>
</evidence>
<dbReference type="EMBL" id="JAGKQM010000011">
    <property type="protein sequence ID" value="KAH0905296.1"/>
    <property type="molecule type" value="Genomic_DNA"/>
</dbReference>
<comment type="cofactor">
    <cofactor evidence="3">
        <name>heme b</name>
        <dbReference type="ChEBI" id="CHEBI:60344"/>
    </cofactor>
</comment>
<evidence type="ECO:0000256" key="17">
    <source>
        <dbReference type="ARBA" id="ARBA00023004"/>
    </source>
</evidence>
<dbReference type="SUPFAM" id="SSF48113">
    <property type="entry name" value="Heme-dependent peroxidases"/>
    <property type="match status" value="1"/>
</dbReference>
<feature type="region of interest" description="Disordered" evidence="19">
    <location>
        <begin position="486"/>
        <end position="521"/>
    </location>
</feature>
<dbReference type="InterPro" id="IPR019794">
    <property type="entry name" value="Peroxidases_AS"/>
</dbReference>
<sequence>MVASKRLVVSCFLLVLLLAEANAQGLKVGFYSKTCPHAEGIVRKVVFAAMKKAPTLGAPLLRMFFHDCFVRGCDGSVLLDSSNNQAEKNAVPNLSLRGFGIIDDSKAALEKVCPGIVSCSDILALIARDAMVALEGPSWEVETGRRDGRVSNINEVNLPSPFDNIAKLIIDFRTKGLSEKDLVILSGGHTIGMGHCPLMTNRLYNFTGRGDSDPSLDSEYAANLRKKCKPTDTTTALEMDPGSFKTFDVSYFKLVAKRRGLFQSDAALLDNSKTRAYVLQQARGSTFFHDFGVSMVKMGRIGVLTGRTGEIRKMAPFGQRVPLHIDKSKKVLDMLRNLRHQILSLHLILLLFQRKLVSSIKDTTPNLDHAKPSAKEDYGSSSSVSAIKKEENGNASVSPSNYGKSFLNKLPEANKTSPLERSKQSSASVQSSSPSGVASSGKPWSSVVVASSVDPPYKPSSKQTSDPVTLVLVRFDPLSSYLTKTPSIKTEEYMETKEEKTHEEEASSDTNEPVRDEEKPSPLAEANVMNVILVAAECAPFSKTGGLGDVAGALPKALARLGHRVMVVVPRYAEYEEAKDVGVRKRYEVAGQDMEVMYFHGVDFVFIDSPVFRHLSNNIYGGNRLDILKRMVLFCKAAVEVPCVDVCYGDGNLAFIANDWHTALLPVYLKAYCRDHGLMKYTRSLLVIHNIAHQGRGPVHDFSYVDLPGHYLDSFKLEHFNIFAAGLKAADRVHTVSHGYSWEVKTLEGGWGLHNIISENDWKFRGIDILKRMVLFCKAAAEVPWYVPVEVSAMEMAIWLSSQGRGPVDDFSYVDLPGHYLDSFKLYDPVGGEHFNIFAAGLKAADRVLTVRHGYSWEVKTLEGGWGLHTIINENDWKFRGIVNGIDTKEWNPKFDLHLHSDDYTNYSLETLHIGKPQCKAALQREVGLLVRPDVPLIGFIERLDHQKGVDLITVAVPWMMSQDVQLVMLGSGRPDLEEVLRRMEYQYRDKARGWVGFSVRTAHRITAGADVLLMPSRFEPCGLNQLYAMKYGTVPVVHAVGGLRDTVQQFDPYSETGLGWTFDSAEAGKLIHALGNCLLTYREYKESWEGLLRRGMAQDLSWDNAAENYEEVLVAAKYQW</sequence>
<evidence type="ECO:0000256" key="11">
    <source>
        <dbReference type="ARBA" id="ARBA00022676"/>
    </source>
</evidence>
<evidence type="ECO:0000256" key="14">
    <source>
        <dbReference type="ARBA" id="ARBA00022922"/>
    </source>
</evidence>
<evidence type="ECO:0000256" key="15">
    <source>
        <dbReference type="ARBA" id="ARBA00022946"/>
    </source>
</evidence>
<dbReference type="InterPro" id="IPR019793">
    <property type="entry name" value="Peroxidases_heam-ligand_BS"/>
</dbReference>
<evidence type="ECO:0000256" key="9">
    <source>
        <dbReference type="ARBA" id="ARBA00022559"/>
    </source>
</evidence>
<evidence type="ECO:0000256" key="7">
    <source>
        <dbReference type="ARBA" id="ARBA00010281"/>
    </source>
</evidence>
<keyword evidence="18" id="KW-1015">Disulfide bond</keyword>
<dbReference type="PANTHER" id="PTHR45825">
    <property type="entry name" value="GRANULE-BOUND STARCH SYNTHASE 1, CHLOROPLASTIC/AMYLOPLASTIC"/>
    <property type="match status" value="1"/>
</dbReference>
<comment type="catalytic activity">
    <reaction evidence="1">
        <text>2 a phenolic donor + H2O2 = 2 a phenolic radical donor + 2 H2O</text>
        <dbReference type="Rhea" id="RHEA:56136"/>
        <dbReference type="ChEBI" id="CHEBI:15377"/>
        <dbReference type="ChEBI" id="CHEBI:16240"/>
        <dbReference type="ChEBI" id="CHEBI:139520"/>
        <dbReference type="ChEBI" id="CHEBI:139521"/>
        <dbReference type="EC" id="1.11.1.7"/>
    </reaction>
</comment>
<dbReference type="Proteomes" id="UP000824890">
    <property type="component" value="Unassembled WGS sequence"/>
</dbReference>
<dbReference type="Gene3D" id="3.40.50.2000">
    <property type="entry name" value="Glycogen Phosphorylase B"/>
    <property type="match status" value="2"/>
</dbReference>
<evidence type="ECO:0000256" key="20">
    <source>
        <dbReference type="SAM" id="SignalP"/>
    </source>
</evidence>
<name>A0ABQ8BKD7_BRANA</name>
<dbReference type="CDD" id="cd03791">
    <property type="entry name" value="GT5_Glycogen_synthase_DULL1-like"/>
    <property type="match status" value="1"/>
</dbReference>
<dbReference type="Pfam" id="PF13692">
    <property type="entry name" value="Glyco_trans_1_4"/>
    <property type="match status" value="1"/>
</dbReference>
<feature type="chain" id="PRO_5046066381" description="peroxidase" evidence="20">
    <location>
        <begin position="24"/>
        <end position="1121"/>
    </location>
</feature>
<keyword evidence="17" id="KW-0408">Iron</keyword>
<comment type="similarity">
    <text evidence="6">Belongs to the peroxidase family. Ascorbate peroxidase subfamily.</text>
</comment>
<feature type="region of interest" description="Disordered" evidence="19">
    <location>
        <begin position="415"/>
        <end position="443"/>
    </location>
</feature>
<keyword evidence="15" id="KW-0809">Transit peptide</keyword>
<dbReference type="Gene3D" id="1.10.420.10">
    <property type="entry name" value="Peroxidase, domain 2"/>
    <property type="match status" value="1"/>
</dbReference>
<feature type="region of interest" description="Disordered" evidence="19">
    <location>
        <begin position="390"/>
        <end position="409"/>
    </location>
</feature>
<dbReference type="InterPro" id="IPR010255">
    <property type="entry name" value="Haem_peroxidase_sf"/>
</dbReference>
<comment type="function">
    <text evidence="4">Removal of H(2)O(2), oxidation of toxic reductants, biosynthesis and degradation of lignin, suberization, auxin catabolism, response to environmental stresses such as wounding, pathogen attack and oxidative stress. These functions might be dependent on each isozyme/isoform in each plant tissue.</text>
</comment>
<reference evidence="22 23" key="1">
    <citation type="submission" date="2021-05" db="EMBL/GenBank/DDBJ databases">
        <title>Genome Assembly of Synthetic Allotetraploid Brassica napus Reveals Homoeologous Exchanges between Subgenomes.</title>
        <authorList>
            <person name="Davis J.T."/>
        </authorList>
    </citation>
    <scope>NUCLEOTIDE SEQUENCE [LARGE SCALE GENOMIC DNA]</scope>
    <source>
        <strain evidence="23">cv. Da-Ae</strain>
        <tissue evidence="22">Seedling</tissue>
    </source>
</reference>
<keyword evidence="23" id="KW-1185">Reference proteome</keyword>
<evidence type="ECO:0000256" key="4">
    <source>
        <dbReference type="ARBA" id="ARBA00002322"/>
    </source>
</evidence>
<dbReference type="InterPro" id="IPR000823">
    <property type="entry name" value="Peroxidase_pln"/>
</dbReference>
<dbReference type="InterPro" id="IPR033905">
    <property type="entry name" value="Secretory_peroxidase"/>
</dbReference>
<feature type="region of interest" description="Disordered" evidence="19">
    <location>
        <begin position="363"/>
        <end position="385"/>
    </location>
</feature>
<dbReference type="PRINTS" id="PR00458">
    <property type="entry name" value="PEROXIDASE"/>
</dbReference>
<keyword evidence="9" id="KW-0575">Peroxidase</keyword>
<keyword evidence="10" id="KW-0349">Heme</keyword>
<keyword evidence="12" id="KW-0808">Transferase</keyword>
<gene>
    <name evidence="22" type="ORF">HID58_044799</name>
</gene>
<dbReference type="PANTHER" id="PTHR45825:SF2">
    <property type="entry name" value="STARCH SYNTHASE 2, CHLOROPLASTIC_AMYLOPLASTIC"/>
    <property type="match status" value="1"/>
</dbReference>
<keyword evidence="14" id="KW-0750">Starch biosynthesis</keyword>
<dbReference type="PROSITE" id="PS00436">
    <property type="entry name" value="PEROXIDASE_2"/>
    <property type="match status" value="1"/>
</dbReference>
<evidence type="ECO:0000256" key="3">
    <source>
        <dbReference type="ARBA" id="ARBA00001970"/>
    </source>
</evidence>
<protein>
    <recommendedName>
        <fullName evidence="8">peroxidase</fullName>
        <ecNumber evidence="8">1.11.1.7</ecNumber>
    </recommendedName>
</protein>
<keyword evidence="11" id="KW-0328">Glycosyltransferase</keyword>
<dbReference type="PRINTS" id="PR00461">
    <property type="entry name" value="PLPEROXIDASE"/>
</dbReference>
<keyword evidence="20" id="KW-0732">Signal</keyword>
<evidence type="ECO:0000259" key="21">
    <source>
        <dbReference type="PROSITE" id="PS50873"/>
    </source>
</evidence>
<evidence type="ECO:0000256" key="6">
    <source>
        <dbReference type="ARBA" id="ARBA00006873"/>
    </source>
</evidence>
<feature type="compositionally biased region" description="Basic and acidic residues" evidence="19">
    <location>
        <begin position="489"/>
        <end position="505"/>
    </location>
</feature>
<dbReference type="Pfam" id="PF00141">
    <property type="entry name" value="peroxidase"/>
    <property type="match status" value="1"/>
</dbReference>
<feature type="signal peptide" evidence="20">
    <location>
        <begin position="1"/>
        <end position="23"/>
    </location>
</feature>
<dbReference type="PROSITE" id="PS00435">
    <property type="entry name" value="PEROXIDASE_1"/>
    <property type="match status" value="1"/>
</dbReference>
<feature type="compositionally biased region" description="Basic and acidic residues" evidence="19">
    <location>
        <begin position="368"/>
        <end position="378"/>
    </location>
</feature>
<evidence type="ECO:0000256" key="16">
    <source>
        <dbReference type="ARBA" id="ARBA00023002"/>
    </source>
</evidence>
<evidence type="ECO:0000313" key="23">
    <source>
        <dbReference type="Proteomes" id="UP000824890"/>
    </source>
</evidence>
<dbReference type="HAMAP" id="MF_00484">
    <property type="entry name" value="Glycogen_synth"/>
    <property type="match status" value="1"/>
</dbReference>
<comment type="cofactor">
    <cofactor evidence="2">
        <name>Ca(2+)</name>
        <dbReference type="ChEBI" id="CHEBI:29108"/>
    </cofactor>
</comment>
<feature type="compositionally biased region" description="Low complexity" evidence="19">
    <location>
        <begin position="424"/>
        <end position="443"/>
    </location>
</feature>
<proteinExistence type="inferred from homology"/>
<keyword evidence="13" id="KW-0479">Metal-binding</keyword>
<dbReference type="InterPro" id="IPR011835">
    <property type="entry name" value="GS/SS"/>
</dbReference>
<organism evidence="22 23">
    <name type="scientific">Brassica napus</name>
    <name type="common">Rape</name>
    <dbReference type="NCBI Taxonomy" id="3708"/>
    <lineage>
        <taxon>Eukaryota</taxon>
        <taxon>Viridiplantae</taxon>
        <taxon>Streptophyta</taxon>
        <taxon>Embryophyta</taxon>
        <taxon>Tracheophyta</taxon>
        <taxon>Spermatophyta</taxon>
        <taxon>Magnoliopsida</taxon>
        <taxon>eudicotyledons</taxon>
        <taxon>Gunneridae</taxon>
        <taxon>Pentapetalae</taxon>
        <taxon>rosids</taxon>
        <taxon>malvids</taxon>
        <taxon>Brassicales</taxon>
        <taxon>Brassicaceae</taxon>
        <taxon>Brassiceae</taxon>
        <taxon>Brassica</taxon>
    </lineage>
</organism>
<feature type="compositionally biased region" description="Polar residues" evidence="19">
    <location>
        <begin position="393"/>
        <end position="403"/>
    </location>
</feature>
<evidence type="ECO:0000256" key="18">
    <source>
        <dbReference type="ARBA" id="ARBA00023157"/>
    </source>
</evidence>
<evidence type="ECO:0000256" key="2">
    <source>
        <dbReference type="ARBA" id="ARBA00001913"/>
    </source>
</evidence>
<dbReference type="NCBIfam" id="TIGR02095">
    <property type="entry name" value="glgA"/>
    <property type="match status" value="1"/>
</dbReference>
<evidence type="ECO:0000256" key="5">
    <source>
        <dbReference type="ARBA" id="ARBA00004727"/>
    </source>
</evidence>
<evidence type="ECO:0000256" key="12">
    <source>
        <dbReference type="ARBA" id="ARBA00022679"/>
    </source>
</evidence>
<evidence type="ECO:0000256" key="8">
    <source>
        <dbReference type="ARBA" id="ARBA00012313"/>
    </source>
</evidence>
<evidence type="ECO:0000256" key="19">
    <source>
        <dbReference type="SAM" id="MobiDB-lite"/>
    </source>
</evidence>
<evidence type="ECO:0000256" key="1">
    <source>
        <dbReference type="ARBA" id="ARBA00000189"/>
    </source>
</evidence>
<evidence type="ECO:0000256" key="10">
    <source>
        <dbReference type="ARBA" id="ARBA00022617"/>
    </source>
</evidence>
<dbReference type="PROSITE" id="PS50873">
    <property type="entry name" value="PEROXIDASE_4"/>
    <property type="match status" value="1"/>
</dbReference>
<dbReference type="Gene3D" id="1.10.520.10">
    <property type="match status" value="1"/>
</dbReference>
<keyword evidence="16" id="KW-0560">Oxidoreductase</keyword>
<dbReference type="Pfam" id="PF08323">
    <property type="entry name" value="Glyco_transf_5"/>
    <property type="match status" value="2"/>
</dbReference>
<dbReference type="SUPFAM" id="SSF53756">
    <property type="entry name" value="UDP-Glycosyltransferase/glycogen phosphorylase"/>
    <property type="match status" value="2"/>
</dbReference>
<comment type="pathway">
    <text evidence="5">Glycan biosynthesis; starch biosynthesis.</text>
</comment>
<feature type="domain" description="Plant heme peroxidase family profile" evidence="21">
    <location>
        <begin position="25"/>
        <end position="313"/>
    </location>
</feature>
<dbReference type="EC" id="1.11.1.7" evidence="8"/>
<comment type="similarity">
    <text evidence="7">Belongs to the glycosyltransferase 1 family. Bacterial/plant glycogen synthase subfamily.</text>
</comment>
<dbReference type="CDD" id="cd00693">
    <property type="entry name" value="secretory_peroxidase"/>
    <property type="match status" value="1"/>
</dbReference>